<dbReference type="RefSeq" id="WP_013258428.1">
    <property type="nucleotide sequence ID" value="NC_014365.1"/>
</dbReference>
<name>E1QHD2_DESB2</name>
<gene>
    <name evidence="1" type="ordered locus">Deba_1607</name>
</gene>
<dbReference type="Proteomes" id="UP000009047">
    <property type="component" value="Chromosome"/>
</dbReference>
<organism evidence="1 2">
    <name type="scientific">Desulfarculus baarsii (strain ATCC 33931 / DSM 2075 / LMG 7858 / VKM B-1802 / 2st14)</name>
    <dbReference type="NCBI Taxonomy" id="644282"/>
    <lineage>
        <taxon>Bacteria</taxon>
        <taxon>Pseudomonadati</taxon>
        <taxon>Thermodesulfobacteriota</taxon>
        <taxon>Desulfarculia</taxon>
        <taxon>Desulfarculales</taxon>
        <taxon>Desulfarculaceae</taxon>
        <taxon>Desulfarculus</taxon>
    </lineage>
</organism>
<evidence type="ECO:0000313" key="1">
    <source>
        <dbReference type="EMBL" id="ADK84975.1"/>
    </source>
</evidence>
<dbReference type="KEGG" id="dbr:Deba_1607"/>
<protein>
    <submittedName>
        <fullName evidence="1">Uncharacterized protein</fullName>
    </submittedName>
</protein>
<dbReference type="HOGENOM" id="CLU_111942_0_0_7"/>
<dbReference type="OrthoDB" id="5450103at2"/>
<evidence type="ECO:0000313" key="2">
    <source>
        <dbReference type="Proteomes" id="UP000009047"/>
    </source>
</evidence>
<dbReference type="STRING" id="644282.Deba_1607"/>
<dbReference type="AlphaFoldDB" id="E1QHD2"/>
<accession>E1QHD2</accession>
<sequence>MATPESDKLRRALLALCPDDKTIVCHQQLYEALGLEDEPAKARLRSRIKDLIRRGELRRIKGRDGCYTYHREAMPKRAGEGFGRMWRAIRAAKPGWTWQDIAQITRVDYTMVRRYAVWLADEGFIAQAGRRGNTRLWRSTGRAQEQRVAPLPPIRPKDPFEAERGAACRLVRLMMEADPNQPHVRTKIVKELGILAGRFAEAAKEDESHGDHDQP</sequence>
<keyword evidence="2" id="KW-1185">Reference proteome</keyword>
<dbReference type="eggNOG" id="ENOG5033XA5">
    <property type="taxonomic scope" value="Bacteria"/>
</dbReference>
<reference evidence="1 2" key="1">
    <citation type="journal article" date="2010" name="Stand. Genomic Sci.">
        <title>Complete genome sequence of Desulfarculus baarsii type strain (2st14).</title>
        <authorList>
            <person name="Sun H."/>
            <person name="Spring S."/>
            <person name="Lapidus A."/>
            <person name="Davenport K."/>
            <person name="Del Rio T.G."/>
            <person name="Tice H."/>
            <person name="Nolan M."/>
            <person name="Copeland A."/>
            <person name="Cheng J.F."/>
            <person name="Lucas S."/>
            <person name="Tapia R."/>
            <person name="Goodwin L."/>
            <person name="Pitluck S."/>
            <person name="Ivanova N."/>
            <person name="Pagani I."/>
            <person name="Mavromatis K."/>
            <person name="Ovchinnikova G."/>
            <person name="Pati A."/>
            <person name="Chen A."/>
            <person name="Palaniappan K."/>
            <person name="Hauser L."/>
            <person name="Chang Y.J."/>
            <person name="Jeffries C.D."/>
            <person name="Detter J.C."/>
            <person name="Han C."/>
            <person name="Rohde M."/>
            <person name="Brambilla E."/>
            <person name="Goker M."/>
            <person name="Woyke T."/>
            <person name="Bristow J."/>
            <person name="Eisen J.A."/>
            <person name="Markowitz V."/>
            <person name="Hugenholtz P."/>
            <person name="Kyrpides N.C."/>
            <person name="Klenk H.P."/>
            <person name="Land M."/>
        </authorList>
    </citation>
    <scope>NUCLEOTIDE SEQUENCE [LARGE SCALE GENOMIC DNA]</scope>
    <source>
        <strain evidence="2">ATCC 33931 / DSM 2075 / LMG 7858 / VKM B-1802 / 2st14</strain>
    </source>
</reference>
<proteinExistence type="predicted"/>
<dbReference type="EMBL" id="CP002085">
    <property type="protein sequence ID" value="ADK84975.1"/>
    <property type="molecule type" value="Genomic_DNA"/>
</dbReference>